<accession>A0A229TCT2</accession>
<sequence>MTAMIRPVSLPGLTPADRALFQRFGAGEPARVPFRGIHEAVLAQARFRPNALAVEHLGESLTYAELDRRSAALAAALAGFGVRPGQHVGLFLTRSIPMVVGLLAVLRVGAAYVPQDIRITPPSQLKHIVETAGIDVVLTTREHRSAIPAGLGRVVAVDDEHSGDHPFGGPPAGGTAMVIFTSGTTGRPNGVQVTQENLGNVLLTRPGSLGIRPGDRVAQLLNIAFDMAAWEILGTLAHGGCLVIRGKDIEETAREADVVIATPGVLSTVDPDACPRVRTVAVAGERCPAELARAWARRASFHNACGPTEVTIVNTIQRYDPRLGHLTIGRPVPNTTVYVLGDDLTPCPIGQVGEMWAGGACVTAGYAGNEALTAERYRPDPFLGGTHRMFRTRDLVRWTADGQLEHHGRTDDQVKVRGFRVELDAVTTALERAPGCERAATLLYDGRLAGFVTPASAEPEIIRRAVEAVLPYYCVPAMIVPVDRLPLTERGKVDRRALLSRLDSREPAETVA</sequence>
<dbReference type="InterPro" id="IPR000873">
    <property type="entry name" value="AMP-dep_synth/lig_dom"/>
</dbReference>
<evidence type="ECO:0000259" key="1">
    <source>
        <dbReference type="Pfam" id="PF00501"/>
    </source>
</evidence>
<dbReference type="InterPro" id="IPR042099">
    <property type="entry name" value="ANL_N_sf"/>
</dbReference>
<dbReference type="EMBL" id="NMUL01000009">
    <property type="protein sequence ID" value="OXM68751.1"/>
    <property type="molecule type" value="Genomic_DNA"/>
</dbReference>
<dbReference type="Gene3D" id="3.30.300.30">
    <property type="match status" value="1"/>
</dbReference>
<evidence type="ECO:0000313" key="2">
    <source>
        <dbReference type="EMBL" id="OXM68751.1"/>
    </source>
</evidence>
<dbReference type="OrthoDB" id="3243414at2"/>
<feature type="domain" description="AMP-dependent synthetase/ligase" evidence="1">
    <location>
        <begin position="43"/>
        <end position="366"/>
    </location>
</feature>
<name>A0A229TCT2_9PSEU</name>
<dbReference type="InterPro" id="IPR010071">
    <property type="entry name" value="AA_adenyl_dom"/>
</dbReference>
<reference evidence="3" key="1">
    <citation type="submission" date="2017-07" db="EMBL/GenBank/DDBJ databases">
        <title>Comparative genome mining reveals phylogenetic distribution patterns of secondary metabolites in Amycolatopsis.</title>
        <authorList>
            <person name="Adamek M."/>
            <person name="Alanjary M."/>
            <person name="Sales-Ortells H."/>
            <person name="Goodfellow M."/>
            <person name="Bull A.T."/>
            <person name="Kalinowski J."/>
            <person name="Ziemert N."/>
        </authorList>
    </citation>
    <scope>NUCLEOTIDE SEQUENCE [LARGE SCALE GENOMIC DNA]</scope>
    <source>
        <strain evidence="3">H5</strain>
    </source>
</reference>
<dbReference type="GO" id="GO:0031177">
    <property type="term" value="F:phosphopantetheine binding"/>
    <property type="evidence" value="ECO:0007669"/>
    <property type="project" value="TreeGrafter"/>
</dbReference>
<dbReference type="PANTHER" id="PTHR45527:SF1">
    <property type="entry name" value="FATTY ACID SYNTHASE"/>
    <property type="match status" value="1"/>
</dbReference>
<dbReference type="GO" id="GO:0043041">
    <property type="term" value="P:amino acid activation for nonribosomal peptide biosynthetic process"/>
    <property type="evidence" value="ECO:0007669"/>
    <property type="project" value="TreeGrafter"/>
</dbReference>
<dbReference type="GO" id="GO:0044550">
    <property type="term" value="P:secondary metabolite biosynthetic process"/>
    <property type="evidence" value="ECO:0007669"/>
    <property type="project" value="TreeGrafter"/>
</dbReference>
<keyword evidence="3" id="KW-1185">Reference proteome</keyword>
<gene>
    <name evidence="2" type="ORF">CF165_11740</name>
</gene>
<dbReference type="PANTHER" id="PTHR45527">
    <property type="entry name" value="NONRIBOSOMAL PEPTIDE SYNTHETASE"/>
    <property type="match status" value="1"/>
</dbReference>
<protein>
    <submittedName>
        <fullName evidence="2">Peptide synthetase</fullName>
    </submittedName>
</protein>
<dbReference type="Proteomes" id="UP000215199">
    <property type="component" value="Unassembled WGS sequence"/>
</dbReference>
<dbReference type="InterPro" id="IPR045851">
    <property type="entry name" value="AMP-bd_C_sf"/>
</dbReference>
<dbReference type="AlphaFoldDB" id="A0A229TCT2"/>
<organism evidence="2 3">
    <name type="scientific">Amycolatopsis vastitatis</name>
    <dbReference type="NCBI Taxonomy" id="1905142"/>
    <lineage>
        <taxon>Bacteria</taxon>
        <taxon>Bacillati</taxon>
        <taxon>Actinomycetota</taxon>
        <taxon>Actinomycetes</taxon>
        <taxon>Pseudonocardiales</taxon>
        <taxon>Pseudonocardiaceae</taxon>
        <taxon>Amycolatopsis</taxon>
    </lineage>
</organism>
<dbReference type="Pfam" id="PF00501">
    <property type="entry name" value="AMP-binding"/>
    <property type="match status" value="1"/>
</dbReference>
<dbReference type="NCBIfam" id="TIGR01733">
    <property type="entry name" value="AA-adenyl-dom"/>
    <property type="match status" value="1"/>
</dbReference>
<dbReference type="SUPFAM" id="SSF56801">
    <property type="entry name" value="Acetyl-CoA synthetase-like"/>
    <property type="match status" value="1"/>
</dbReference>
<dbReference type="Gene3D" id="3.40.50.12780">
    <property type="entry name" value="N-terminal domain of ligase-like"/>
    <property type="match status" value="1"/>
</dbReference>
<evidence type="ECO:0000313" key="3">
    <source>
        <dbReference type="Proteomes" id="UP000215199"/>
    </source>
</evidence>
<proteinExistence type="predicted"/>
<dbReference type="GO" id="GO:0005737">
    <property type="term" value="C:cytoplasm"/>
    <property type="evidence" value="ECO:0007669"/>
    <property type="project" value="TreeGrafter"/>
</dbReference>
<comment type="caution">
    <text evidence="2">The sequence shown here is derived from an EMBL/GenBank/DDBJ whole genome shotgun (WGS) entry which is preliminary data.</text>
</comment>